<sequence length="327" mass="36616">MNKIEATQHYLRNRSLRSAHPTRRQPRSVPLYIALAFLFAMGFPRTLLAVPIDIDQLWNWNSPAQSEERFRSALAGADANQAFILQTQIARTYGLRGHSAQARQILDDLKPKLAHVSPEARVRYHLERGRTFASAVSTEGGPSPEMQREARNEYSEAFRLASEQHLDDLAVDALHMMAFVDKAPADQLRWDDRALAIAMNSSDPKAQKWEASLRNNIGGALNDLGRSTEALEQFRIALALRTRAGGAESTRQAWCSVGWTLRLLGRNNEALAIQQQLLTEYDAIGTTNPDVLDELREIYHAMGDEQKAAVYASRLQAYQATHPDSSP</sequence>
<name>A0A1I3FRH4_9BURK</name>
<dbReference type="EMBL" id="FOQU01000002">
    <property type="protein sequence ID" value="SFI13521.1"/>
    <property type="molecule type" value="Genomic_DNA"/>
</dbReference>
<accession>A0A1I3FRH4</accession>
<dbReference type="STRING" id="420953.SAMN05192543_10268"/>
<dbReference type="Pfam" id="PF13424">
    <property type="entry name" value="TPR_12"/>
    <property type="match status" value="1"/>
</dbReference>
<dbReference type="Proteomes" id="UP000199548">
    <property type="component" value="Unassembled WGS sequence"/>
</dbReference>
<dbReference type="Gene3D" id="1.25.40.10">
    <property type="entry name" value="Tetratricopeptide repeat domain"/>
    <property type="match status" value="1"/>
</dbReference>
<keyword evidence="2" id="KW-1185">Reference proteome</keyword>
<organism evidence="1 2">
    <name type="scientific">Paraburkholderia megapolitana</name>
    <dbReference type="NCBI Taxonomy" id="420953"/>
    <lineage>
        <taxon>Bacteria</taxon>
        <taxon>Pseudomonadati</taxon>
        <taxon>Pseudomonadota</taxon>
        <taxon>Betaproteobacteria</taxon>
        <taxon>Burkholderiales</taxon>
        <taxon>Burkholderiaceae</taxon>
        <taxon>Paraburkholderia</taxon>
    </lineage>
</organism>
<proteinExistence type="predicted"/>
<dbReference type="InterPro" id="IPR011990">
    <property type="entry name" value="TPR-like_helical_dom_sf"/>
</dbReference>
<evidence type="ECO:0000313" key="1">
    <source>
        <dbReference type="EMBL" id="SFI13521.1"/>
    </source>
</evidence>
<dbReference type="SUPFAM" id="SSF48452">
    <property type="entry name" value="TPR-like"/>
    <property type="match status" value="1"/>
</dbReference>
<evidence type="ECO:0000313" key="2">
    <source>
        <dbReference type="Proteomes" id="UP000199548"/>
    </source>
</evidence>
<reference evidence="1 2" key="1">
    <citation type="submission" date="2016-10" db="EMBL/GenBank/DDBJ databases">
        <authorList>
            <person name="de Groot N.N."/>
        </authorList>
    </citation>
    <scope>NUCLEOTIDE SEQUENCE [LARGE SCALE GENOMIC DNA]</scope>
    <source>
        <strain evidence="1 2">LMG 23650</strain>
    </source>
</reference>
<protein>
    <submittedName>
        <fullName evidence="1">Tetratricopeptide repeat-containing protein</fullName>
    </submittedName>
</protein>
<gene>
    <name evidence="1" type="ORF">SAMN05192543_10268</name>
</gene>
<dbReference type="AlphaFoldDB" id="A0A1I3FRH4"/>
<dbReference type="RefSeq" id="WP_170275776.1">
    <property type="nucleotide sequence ID" value="NZ_CP041745.1"/>
</dbReference>